<organism evidence="2">
    <name type="scientific">Myoviridae sp. ctdyF5</name>
    <dbReference type="NCBI Taxonomy" id="2825144"/>
    <lineage>
        <taxon>Viruses</taxon>
        <taxon>Duplodnaviria</taxon>
        <taxon>Heunggongvirae</taxon>
        <taxon>Uroviricota</taxon>
        <taxon>Caudoviricetes</taxon>
    </lineage>
</organism>
<feature type="region of interest" description="Disordered" evidence="1">
    <location>
        <begin position="9"/>
        <end position="30"/>
    </location>
</feature>
<sequence>MGFSLFDLFSSSGNWGRRRHSPQRRGCLKE</sequence>
<accession>A0A8S5U7L0</accession>
<name>A0A8S5U7L0_9CAUD</name>
<protein>
    <submittedName>
        <fullName evidence="2">Uncharacterized protein</fullName>
    </submittedName>
</protein>
<proteinExistence type="predicted"/>
<dbReference type="EMBL" id="BK016029">
    <property type="protein sequence ID" value="DAF90463.1"/>
    <property type="molecule type" value="Genomic_DNA"/>
</dbReference>
<reference evidence="2" key="1">
    <citation type="journal article" date="2021" name="Proc. Natl. Acad. Sci. U.S.A.">
        <title>A Catalog of Tens of Thousands of Viruses from Human Metagenomes Reveals Hidden Associations with Chronic Diseases.</title>
        <authorList>
            <person name="Tisza M.J."/>
            <person name="Buck C.B."/>
        </authorList>
    </citation>
    <scope>NUCLEOTIDE SEQUENCE</scope>
    <source>
        <strain evidence="2">CtdyF5</strain>
    </source>
</reference>
<evidence type="ECO:0000313" key="2">
    <source>
        <dbReference type="EMBL" id="DAF90463.1"/>
    </source>
</evidence>
<evidence type="ECO:0000256" key="1">
    <source>
        <dbReference type="SAM" id="MobiDB-lite"/>
    </source>
</evidence>